<evidence type="ECO:0000259" key="7">
    <source>
        <dbReference type="Pfam" id="PF04335"/>
    </source>
</evidence>
<evidence type="ECO:0000313" key="8">
    <source>
        <dbReference type="EMBL" id="MFK2916908.1"/>
    </source>
</evidence>
<keyword evidence="3 6" id="KW-1133">Transmembrane helix</keyword>
<organism evidence="8 9">
    <name type="scientific">Dyella koreensis</name>
    <dbReference type="NCBI Taxonomy" id="311235"/>
    <lineage>
        <taxon>Bacteria</taxon>
        <taxon>Pseudomonadati</taxon>
        <taxon>Pseudomonadota</taxon>
        <taxon>Gammaproteobacteria</taxon>
        <taxon>Lysobacterales</taxon>
        <taxon>Rhodanobacteraceae</taxon>
        <taxon>Dyella</taxon>
    </lineage>
</organism>
<dbReference type="Proteomes" id="UP001620408">
    <property type="component" value="Unassembled WGS sequence"/>
</dbReference>
<evidence type="ECO:0000313" key="9">
    <source>
        <dbReference type="Proteomes" id="UP001620408"/>
    </source>
</evidence>
<keyword evidence="9" id="KW-1185">Reference proteome</keyword>
<protein>
    <submittedName>
        <fullName evidence="8">Type IV secretion system protein</fullName>
    </submittedName>
</protein>
<gene>
    <name evidence="8" type="ORF">ISS97_06510</name>
</gene>
<evidence type="ECO:0000256" key="1">
    <source>
        <dbReference type="ARBA" id="ARBA00004167"/>
    </source>
</evidence>
<dbReference type="CDD" id="cd16424">
    <property type="entry name" value="VirB8"/>
    <property type="match status" value="1"/>
</dbReference>
<dbReference type="SUPFAM" id="SSF54427">
    <property type="entry name" value="NTF2-like"/>
    <property type="match status" value="1"/>
</dbReference>
<name>A0ABW8K553_9GAMM</name>
<evidence type="ECO:0000256" key="2">
    <source>
        <dbReference type="ARBA" id="ARBA00022692"/>
    </source>
</evidence>
<dbReference type="InterPro" id="IPR032710">
    <property type="entry name" value="NTF2-like_dom_sf"/>
</dbReference>
<feature type="region of interest" description="Disordered" evidence="5">
    <location>
        <begin position="248"/>
        <end position="316"/>
    </location>
</feature>
<dbReference type="InterPro" id="IPR007430">
    <property type="entry name" value="VirB8"/>
</dbReference>
<comment type="subcellular location">
    <subcellularLocation>
        <location evidence="1">Membrane</location>
        <topology evidence="1">Single-pass membrane protein</topology>
    </subcellularLocation>
</comment>
<keyword evidence="4 6" id="KW-0472">Membrane</keyword>
<evidence type="ECO:0000256" key="6">
    <source>
        <dbReference type="SAM" id="Phobius"/>
    </source>
</evidence>
<feature type="transmembrane region" description="Helical" evidence="6">
    <location>
        <begin position="35"/>
        <end position="56"/>
    </location>
</feature>
<comment type="caution">
    <text evidence="8">The sequence shown here is derived from an EMBL/GenBank/DDBJ whole genome shotgun (WGS) entry which is preliminary data.</text>
</comment>
<evidence type="ECO:0000256" key="4">
    <source>
        <dbReference type="ARBA" id="ARBA00023136"/>
    </source>
</evidence>
<feature type="domain" description="Bacterial virulence protein VirB8" evidence="7">
    <location>
        <begin position="21"/>
        <end position="236"/>
    </location>
</feature>
<proteinExistence type="predicted"/>
<reference evidence="8 9" key="1">
    <citation type="submission" date="2020-10" db="EMBL/GenBank/DDBJ databases">
        <title>Phylogeny of dyella-like bacteria.</title>
        <authorList>
            <person name="Fu J."/>
        </authorList>
    </citation>
    <scope>NUCLEOTIDE SEQUENCE [LARGE SCALE GENOMIC DNA]</scope>
    <source>
        <strain evidence="8 9">BB4</strain>
    </source>
</reference>
<dbReference type="Pfam" id="PF04335">
    <property type="entry name" value="VirB8"/>
    <property type="match status" value="1"/>
</dbReference>
<feature type="compositionally biased region" description="Polar residues" evidence="5">
    <location>
        <begin position="255"/>
        <end position="273"/>
    </location>
</feature>
<keyword evidence="2 6" id="KW-0812">Transmembrane</keyword>
<dbReference type="RefSeq" id="WP_379987068.1">
    <property type="nucleotide sequence ID" value="NZ_JADIKD010000008.1"/>
</dbReference>
<evidence type="ECO:0000256" key="3">
    <source>
        <dbReference type="ARBA" id="ARBA00022989"/>
    </source>
</evidence>
<dbReference type="EMBL" id="JADIKD010000008">
    <property type="protein sequence ID" value="MFK2916908.1"/>
    <property type="molecule type" value="Genomic_DNA"/>
</dbReference>
<dbReference type="Gene3D" id="3.10.450.230">
    <property type="entry name" value="VirB8 protein"/>
    <property type="match status" value="1"/>
</dbReference>
<sequence length="316" mass="34572">MFKRTSSQKIDEAVAKSVNYEVTVADLAKRSERRAWWVAFIALVMSLILAGGYFYMLPLKEKVPYIVMADAYTGTSTVARLTEDFTNRQLATSEAINRSNVAHFILARESYDVAMMNLRDWATVLTMSSPEVAAPYRALHSPNNPNSPYAVYGRERAIRVKILSTTLIGGGPNEAPKGATVRFQRNLYNKQTGVSQPLDSKIANLEFTYKPNLKMDEQARIENPLGFQVMSYRVDNDYATAAPEEVHAPAPADQTPGTQDGTAAPVTGQQQPTEEVLSPSASQPPPIPDLEQPRTAAPAATPASAPRNTANGVGRR</sequence>
<feature type="compositionally biased region" description="Low complexity" evidence="5">
    <location>
        <begin position="293"/>
        <end position="316"/>
    </location>
</feature>
<evidence type="ECO:0000256" key="5">
    <source>
        <dbReference type="SAM" id="MobiDB-lite"/>
    </source>
</evidence>
<accession>A0ABW8K553</accession>